<evidence type="ECO:0008006" key="4">
    <source>
        <dbReference type="Google" id="ProtNLM"/>
    </source>
</evidence>
<comment type="caution">
    <text evidence="2">The sequence shown here is derived from an EMBL/GenBank/DDBJ whole genome shotgun (WGS) entry which is preliminary data.</text>
</comment>
<evidence type="ECO:0000313" key="2">
    <source>
        <dbReference type="EMBL" id="MCP8939702.1"/>
    </source>
</evidence>
<evidence type="ECO:0000313" key="3">
    <source>
        <dbReference type="Proteomes" id="UP001205890"/>
    </source>
</evidence>
<evidence type="ECO:0000256" key="1">
    <source>
        <dbReference type="SAM" id="MobiDB-lite"/>
    </source>
</evidence>
<dbReference type="EMBL" id="JANCLU010000013">
    <property type="protein sequence ID" value="MCP8939702.1"/>
    <property type="molecule type" value="Genomic_DNA"/>
</dbReference>
<feature type="non-terminal residue" evidence="2">
    <location>
        <position position="64"/>
    </location>
</feature>
<keyword evidence="3" id="KW-1185">Reference proteome</keyword>
<sequence>MRVAIYARDSSDLQREASIEDQLGELAAIVAALAEASPKSKLPGAQGRPGSQLSVVAGTGFEPV</sequence>
<feature type="region of interest" description="Disordered" evidence="1">
    <location>
        <begin position="39"/>
        <end position="64"/>
    </location>
</feature>
<proteinExistence type="predicted"/>
<accession>A0ABT1LDX9</accession>
<gene>
    <name evidence="2" type="ORF">NK718_14330</name>
</gene>
<dbReference type="Proteomes" id="UP001205890">
    <property type="component" value="Unassembled WGS sequence"/>
</dbReference>
<organism evidence="2 3">
    <name type="scientific">Alsobacter ponti</name>
    <dbReference type="NCBI Taxonomy" id="2962936"/>
    <lineage>
        <taxon>Bacteria</taxon>
        <taxon>Pseudomonadati</taxon>
        <taxon>Pseudomonadota</taxon>
        <taxon>Alphaproteobacteria</taxon>
        <taxon>Hyphomicrobiales</taxon>
        <taxon>Alsobacteraceae</taxon>
        <taxon>Alsobacter</taxon>
    </lineage>
</organism>
<protein>
    <recommendedName>
        <fullName evidence="4">Resolvase/invertase-type recombinase catalytic domain-containing protein</fullName>
    </recommendedName>
</protein>
<name>A0ABT1LDX9_9HYPH</name>
<reference evidence="2 3" key="1">
    <citation type="submission" date="2022-07" db="EMBL/GenBank/DDBJ databases">
        <authorList>
            <person name="Li W.-J."/>
            <person name="Deng Q.-Q."/>
        </authorList>
    </citation>
    <scope>NUCLEOTIDE SEQUENCE [LARGE SCALE GENOMIC DNA]</scope>
    <source>
        <strain evidence="2 3">SYSU M60028</strain>
    </source>
</reference>